<dbReference type="Gene3D" id="3.30.160.60">
    <property type="entry name" value="Classic Zinc Finger"/>
    <property type="match status" value="1"/>
</dbReference>
<keyword evidence="5" id="KW-0539">Nucleus</keyword>
<dbReference type="PROSITE" id="PS50157">
    <property type="entry name" value="ZINC_FINGER_C2H2_2"/>
    <property type="match status" value="1"/>
</dbReference>
<keyword evidence="4" id="KW-0862">Zinc</keyword>
<sequence length="336" mass="36880">MTRQPHLLLTRGIASLGRDLCSFSVHGHVRAQHKHPTAHLRVRYSSKTIQQSHKEIAKSFLMMETAEIEPCLSGASSTISAQEAPPSLYRPLQQHRVGKPIRLEDQEDQDQETVSQTQVPLDLMLSSEDSGHELSTELNLIDCLNAGSAQSSSETPQASECEPRVFSCNYCQRKFPSSQALGGHQNAHKRERTIAKRNQRIGATLAATAAAFGHPYLHQHNYSNIASLPLHGSANRSLGIQVHSMIHKPSYMALSSGSGNMYGHHGWLRLPIEQQPAVGRLVAETHHASTTPRPSSRGAGRFNIIDEGISSGWWSGEGSIKTSREDSAKLDLSLKL</sequence>
<dbReference type="PANTHER" id="PTHR47287">
    <property type="entry name" value="C2H2 AND C2HC ZINC FINGERS SUPERFAMILY PROTEIN"/>
    <property type="match status" value="1"/>
</dbReference>
<dbReference type="PANTHER" id="PTHR47287:SF15">
    <property type="entry name" value="ZINC FINGER PROTEIN 3-LIKE"/>
    <property type="match status" value="1"/>
</dbReference>
<feature type="domain" description="C2H2-type" evidence="7">
    <location>
        <begin position="166"/>
        <end position="193"/>
    </location>
</feature>
<dbReference type="GO" id="GO:0009788">
    <property type="term" value="P:negative regulation of abscisic acid-activated signaling pathway"/>
    <property type="evidence" value="ECO:0007669"/>
    <property type="project" value="InterPro"/>
</dbReference>
<proteinExistence type="predicted"/>
<dbReference type="GO" id="GO:0005634">
    <property type="term" value="C:nucleus"/>
    <property type="evidence" value="ECO:0007669"/>
    <property type="project" value="UniProtKB-SubCell"/>
</dbReference>
<accession>A0A9Q1KH77</accession>
<organism evidence="8 9">
    <name type="scientific">Carnegiea gigantea</name>
    <dbReference type="NCBI Taxonomy" id="171969"/>
    <lineage>
        <taxon>Eukaryota</taxon>
        <taxon>Viridiplantae</taxon>
        <taxon>Streptophyta</taxon>
        <taxon>Embryophyta</taxon>
        <taxon>Tracheophyta</taxon>
        <taxon>Spermatophyta</taxon>
        <taxon>Magnoliopsida</taxon>
        <taxon>eudicotyledons</taxon>
        <taxon>Gunneridae</taxon>
        <taxon>Pentapetalae</taxon>
        <taxon>Caryophyllales</taxon>
        <taxon>Cactineae</taxon>
        <taxon>Cactaceae</taxon>
        <taxon>Cactoideae</taxon>
        <taxon>Echinocereeae</taxon>
        <taxon>Carnegiea</taxon>
    </lineage>
</organism>
<dbReference type="OrthoDB" id="1933825at2759"/>
<keyword evidence="9" id="KW-1185">Reference proteome</keyword>
<dbReference type="PROSITE" id="PS00028">
    <property type="entry name" value="ZINC_FINGER_C2H2_1"/>
    <property type="match status" value="1"/>
</dbReference>
<name>A0A9Q1KH77_9CARY</name>
<evidence type="ECO:0000256" key="4">
    <source>
        <dbReference type="ARBA" id="ARBA00022833"/>
    </source>
</evidence>
<evidence type="ECO:0000313" key="8">
    <source>
        <dbReference type="EMBL" id="KAJ8443434.1"/>
    </source>
</evidence>
<dbReference type="InterPro" id="IPR044246">
    <property type="entry name" value="ZFP3-like"/>
</dbReference>
<evidence type="ECO:0000256" key="2">
    <source>
        <dbReference type="ARBA" id="ARBA00022723"/>
    </source>
</evidence>
<keyword evidence="3 6" id="KW-0863">Zinc-finger</keyword>
<dbReference type="AlphaFoldDB" id="A0A9Q1KH77"/>
<evidence type="ECO:0000256" key="3">
    <source>
        <dbReference type="ARBA" id="ARBA00022771"/>
    </source>
</evidence>
<protein>
    <recommendedName>
        <fullName evidence="7">C2H2-type domain-containing protein</fullName>
    </recommendedName>
</protein>
<dbReference type="InterPro" id="IPR013087">
    <property type="entry name" value="Znf_C2H2_type"/>
</dbReference>
<evidence type="ECO:0000259" key="7">
    <source>
        <dbReference type="PROSITE" id="PS50157"/>
    </source>
</evidence>
<evidence type="ECO:0000256" key="1">
    <source>
        <dbReference type="ARBA" id="ARBA00004123"/>
    </source>
</evidence>
<evidence type="ECO:0000313" key="9">
    <source>
        <dbReference type="Proteomes" id="UP001153076"/>
    </source>
</evidence>
<evidence type="ECO:0000256" key="6">
    <source>
        <dbReference type="PROSITE-ProRule" id="PRU00042"/>
    </source>
</evidence>
<comment type="subcellular location">
    <subcellularLocation>
        <location evidence="1">Nucleus</location>
    </subcellularLocation>
</comment>
<dbReference type="GO" id="GO:0008270">
    <property type="term" value="F:zinc ion binding"/>
    <property type="evidence" value="ECO:0007669"/>
    <property type="project" value="UniProtKB-KW"/>
</dbReference>
<dbReference type="EMBL" id="JAKOGI010000118">
    <property type="protein sequence ID" value="KAJ8443434.1"/>
    <property type="molecule type" value="Genomic_DNA"/>
</dbReference>
<dbReference type="SUPFAM" id="SSF57667">
    <property type="entry name" value="beta-beta-alpha zinc fingers"/>
    <property type="match status" value="1"/>
</dbReference>
<reference evidence="8" key="1">
    <citation type="submission" date="2022-04" db="EMBL/GenBank/DDBJ databases">
        <title>Carnegiea gigantea Genome sequencing and assembly v2.</title>
        <authorList>
            <person name="Copetti D."/>
            <person name="Sanderson M.J."/>
            <person name="Burquez A."/>
            <person name="Wojciechowski M.F."/>
        </authorList>
    </citation>
    <scope>NUCLEOTIDE SEQUENCE</scope>
    <source>
        <strain evidence="8">SGP5-SGP5p</strain>
        <tissue evidence="8">Aerial part</tissue>
    </source>
</reference>
<keyword evidence="2" id="KW-0479">Metal-binding</keyword>
<dbReference type="Proteomes" id="UP001153076">
    <property type="component" value="Unassembled WGS sequence"/>
</dbReference>
<gene>
    <name evidence="8" type="ORF">Cgig2_026221</name>
</gene>
<dbReference type="Pfam" id="PF13912">
    <property type="entry name" value="zf-C2H2_6"/>
    <property type="match status" value="1"/>
</dbReference>
<comment type="caution">
    <text evidence="8">The sequence shown here is derived from an EMBL/GenBank/DDBJ whole genome shotgun (WGS) entry which is preliminary data.</text>
</comment>
<dbReference type="InterPro" id="IPR036236">
    <property type="entry name" value="Znf_C2H2_sf"/>
</dbReference>
<evidence type="ECO:0000256" key="5">
    <source>
        <dbReference type="ARBA" id="ARBA00023242"/>
    </source>
</evidence>